<dbReference type="AlphaFoldDB" id="A0AAU1ID67"/>
<dbReference type="EMBL" id="CP108140">
    <property type="protein sequence ID" value="WTP84010.1"/>
    <property type="molecule type" value="Genomic_DNA"/>
</dbReference>
<evidence type="ECO:0000313" key="1">
    <source>
        <dbReference type="EMBL" id="WTP84010.1"/>
    </source>
</evidence>
<name>A0AAU1ID67_9ACTN</name>
<sequence>MGAFGMFYLAVDDFNAYVERIRRLVTVQKDVMEHQGKKLFYRCIAR</sequence>
<proteinExistence type="predicted"/>
<organism evidence="2">
    <name type="scientific">Streptomyces sp. NBC_00180</name>
    <dbReference type="NCBI Taxonomy" id="2903632"/>
    <lineage>
        <taxon>Bacteria</taxon>
        <taxon>Bacillati</taxon>
        <taxon>Actinomycetota</taxon>
        <taxon>Actinomycetes</taxon>
        <taxon>Kitasatosporales</taxon>
        <taxon>Streptomycetaceae</taxon>
        <taxon>Streptomyces</taxon>
    </lineage>
</organism>
<dbReference type="EMBL" id="CP108140">
    <property type="protein sequence ID" value="WTP91827.1"/>
    <property type="molecule type" value="Genomic_DNA"/>
</dbReference>
<accession>A0AAU1ID67</accession>
<gene>
    <name evidence="1" type="ORF">OG477_00795</name>
    <name evidence="2" type="ORF">OG477_44545</name>
</gene>
<protein>
    <submittedName>
        <fullName evidence="2">Uncharacterized protein</fullName>
    </submittedName>
</protein>
<reference evidence="2" key="1">
    <citation type="submission" date="2022-10" db="EMBL/GenBank/DDBJ databases">
        <title>The complete genomes of actinobacterial strains from the NBC collection.</title>
        <authorList>
            <person name="Joergensen T.S."/>
            <person name="Alvarez Arevalo M."/>
            <person name="Sterndorff E.B."/>
            <person name="Faurdal D."/>
            <person name="Vuksanovic O."/>
            <person name="Mourched A.-S."/>
            <person name="Charusanti P."/>
            <person name="Shaw S."/>
            <person name="Blin K."/>
            <person name="Weber T."/>
        </authorList>
    </citation>
    <scope>NUCLEOTIDE SEQUENCE</scope>
    <source>
        <strain evidence="2">NBC 00180</strain>
    </source>
</reference>
<evidence type="ECO:0000313" key="2">
    <source>
        <dbReference type="EMBL" id="WTP91827.1"/>
    </source>
</evidence>